<dbReference type="EMBL" id="JAAIUW010000004">
    <property type="protein sequence ID" value="KAF7836309.1"/>
    <property type="molecule type" value="Genomic_DNA"/>
</dbReference>
<accession>A0A835CAQ7</accession>
<evidence type="ECO:0000313" key="2">
    <source>
        <dbReference type="Proteomes" id="UP000634136"/>
    </source>
</evidence>
<keyword evidence="2" id="KW-1185">Reference proteome</keyword>
<organism evidence="1 2">
    <name type="scientific">Senna tora</name>
    <dbReference type="NCBI Taxonomy" id="362788"/>
    <lineage>
        <taxon>Eukaryota</taxon>
        <taxon>Viridiplantae</taxon>
        <taxon>Streptophyta</taxon>
        <taxon>Embryophyta</taxon>
        <taxon>Tracheophyta</taxon>
        <taxon>Spermatophyta</taxon>
        <taxon>Magnoliopsida</taxon>
        <taxon>eudicotyledons</taxon>
        <taxon>Gunneridae</taxon>
        <taxon>Pentapetalae</taxon>
        <taxon>rosids</taxon>
        <taxon>fabids</taxon>
        <taxon>Fabales</taxon>
        <taxon>Fabaceae</taxon>
        <taxon>Caesalpinioideae</taxon>
        <taxon>Cassia clade</taxon>
        <taxon>Senna</taxon>
    </lineage>
</organism>
<protein>
    <submittedName>
        <fullName evidence="1">Pentatricopeptide repeat-containing protein</fullName>
    </submittedName>
</protein>
<proteinExistence type="predicted"/>
<name>A0A835CAQ7_9FABA</name>
<dbReference type="Proteomes" id="UP000634136">
    <property type="component" value="Unassembled WGS sequence"/>
</dbReference>
<dbReference type="AlphaFoldDB" id="A0A835CAQ7"/>
<reference evidence="1" key="1">
    <citation type="submission" date="2020-09" db="EMBL/GenBank/DDBJ databases">
        <title>Genome-Enabled Discovery of Anthraquinone Biosynthesis in Senna tora.</title>
        <authorList>
            <person name="Kang S.-H."/>
            <person name="Pandey R.P."/>
            <person name="Lee C.-M."/>
            <person name="Sim J.-S."/>
            <person name="Jeong J.-T."/>
            <person name="Choi B.-S."/>
            <person name="Jung M."/>
            <person name="Ginzburg D."/>
            <person name="Zhao K."/>
            <person name="Won S.Y."/>
            <person name="Oh T.-J."/>
            <person name="Yu Y."/>
            <person name="Kim N.-H."/>
            <person name="Lee O.R."/>
            <person name="Lee T.-H."/>
            <person name="Bashyal P."/>
            <person name="Kim T.-S."/>
            <person name="Lee W.-H."/>
            <person name="Kawkins C."/>
            <person name="Kim C.-K."/>
            <person name="Kim J.S."/>
            <person name="Ahn B.O."/>
            <person name="Rhee S.Y."/>
            <person name="Sohng J.K."/>
        </authorList>
    </citation>
    <scope>NUCLEOTIDE SEQUENCE</scope>
    <source>
        <tissue evidence="1">Leaf</tissue>
    </source>
</reference>
<gene>
    <name evidence="1" type="ORF">G2W53_011168</name>
</gene>
<comment type="caution">
    <text evidence="1">The sequence shown here is derived from an EMBL/GenBank/DDBJ whole genome shotgun (WGS) entry which is preliminary data.</text>
</comment>
<sequence length="120" mass="13140">MTGMNQSSHIVSTNFLPSSPKSTFSIFNRRRIEELALPAAAYVLTRDSNTSAPRESTHFLRISRKPSAPSTSFSSSKSFIILPTISDGGTHFSPFPLPVPADTALARQSTANLKSPFLRW</sequence>
<evidence type="ECO:0000313" key="1">
    <source>
        <dbReference type="EMBL" id="KAF7836309.1"/>
    </source>
</evidence>